<reference evidence="2" key="1">
    <citation type="journal article" date="2014" name="Nat. Genet.">
        <title>A reference genome for common bean and genome-wide analysis of dual domestications.</title>
        <authorList>
            <person name="Schmutz J."/>
            <person name="McClean P.E."/>
            <person name="Mamidi S."/>
            <person name="Wu G.A."/>
            <person name="Cannon S.B."/>
            <person name="Grimwood J."/>
            <person name="Jenkins J."/>
            <person name="Shu S."/>
            <person name="Song Q."/>
            <person name="Chavarro C."/>
            <person name="Torres-Torres M."/>
            <person name="Geffroy V."/>
            <person name="Moghaddam S.M."/>
            <person name="Gao D."/>
            <person name="Abernathy B."/>
            <person name="Barry K."/>
            <person name="Blair M."/>
            <person name="Brick M.A."/>
            <person name="Chovatia M."/>
            <person name="Gepts P."/>
            <person name="Goodstein D.M."/>
            <person name="Gonzales M."/>
            <person name="Hellsten U."/>
            <person name="Hyten D.L."/>
            <person name="Jia G."/>
            <person name="Kelly J.D."/>
            <person name="Kudrna D."/>
            <person name="Lee R."/>
            <person name="Richard M.M."/>
            <person name="Miklas P.N."/>
            <person name="Osorno J.M."/>
            <person name="Rodrigues J."/>
            <person name="Thareau V."/>
            <person name="Urrea C.A."/>
            <person name="Wang M."/>
            <person name="Yu Y."/>
            <person name="Zhang M."/>
            <person name="Wing R.A."/>
            <person name="Cregan P.B."/>
            <person name="Rokhsar D.S."/>
            <person name="Jackson S.A."/>
        </authorList>
    </citation>
    <scope>NUCLEOTIDE SEQUENCE [LARGE SCALE GENOMIC DNA]</scope>
    <source>
        <strain evidence="2">cv. G19833</strain>
    </source>
</reference>
<dbReference type="PANTHER" id="PTHR33181:SF57">
    <property type="entry name" value="TRANSMEMBRANE PROTEIN"/>
    <property type="match status" value="1"/>
</dbReference>
<gene>
    <name evidence="1" type="ORF">PHAVU_005G184200g</name>
</gene>
<dbReference type="Proteomes" id="UP000000226">
    <property type="component" value="Chromosome 5"/>
</dbReference>
<accession>V7C0D7</accession>
<sequence>MLTVEREERRIVAVVPLVQRTKRTKKKKKKNKKNKKKQQFMDVWRNIIFPVRRVWLALSARLKARKNGAGLLKLQDDVQTCGYEDVQVMWEMLQRTESDVVENHHKRKQLPFWRIFVWSNHSEVSSESANHT</sequence>
<dbReference type="OrthoDB" id="689242at2759"/>
<dbReference type="AlphaFoldDB" id="V7C0D7"/>
<dbReference type="Gramene" id="ESW22823">
    <property type="protein sequence ID" value="ESW22823"/>
    <property type="gene ID" value="PHAVU_005G184200g"/>
</dbReference>
<organism evidence="1 2">
    <name type="scientific">Phaseolus vulgaris</name>
    <name type="common">Kidney bean</name>
    <name type="synonym">French bean</name>
    <dbReference type="NCBI Taxonomy" id="3885"/>
    <lineage>
        <taxon>Eukaryota</taxon>
        <taxon>Viridiplantae</taxon>
        <taxon>Streptophyta</taxon>
        <taxon>Embryophyta</taxon>
        <taxon>Tracheophyta</taxon>
        <taxon>Spermatophyta</taxon>
        <taxon>Magnoliopsida</taxon>
        <taxon>eudicotyledons</taxon>
        <taxon>Gunneridae</taxon>
        <taxon>Pentapetalae</taxon>
        <taxon>rosids</taxon>
        <taxon>fabids</taxon>
        <taxon>Fabales</taxon>
        <taxon>Fabaceae</taxon>
        <taxon>Papilionoideae</taxon>
        <taxon>50 kb inversion clade</taxon>
        <taxon>NPAAA clade</taxon>
        <taxon>indigoferoid/millettioid clade</taxon>
        <taxon>Phaseoleae</taxon>
        <taxon>Phaseolus</taxon>
    </lineage>
</organism>
<evidence type="ECO:0000313" key="2">
    <source>
        <dbReference type="Proteomes" id="UP000000226"/>
    </source>
</evidence>
<dbReference type="PANTHER" id="PTHR33181">
    <property type="entry name" value="OS01G0778500 PROTEIN"/>
    <property type="match status" value="1"/>
</dbReference>
<dbReference type="STRING" id="3885.V7C0D7"/>
<dbReference type="eggNOG" id="ENOG502S4HK">
    <property type="taxonomic scope" value="Eukaryota"/>
</dbReference>
<proteinExistence type="predicted"/>
<keyword evidence="2" id="KW-1185">Reference proteome</keyword>
<dbReference type="EMBL" id="CM002292">
    <property type="protein sequence ID" value="ESW22823.1"/>
    <property type="molecule type" value="Genomic_DNA"/>
</dbReference>
<evidence type="ECO:0000313" key="1">
    <source>
        <dbReference type="EMBL" id="ESW22823.1"/>
    </source>
</evidence>
<protein>
    <submittedName>
        <fullName evidence="1">Uncharacterized protein</fullName>
    </submittedName>
</protein>
<name>V7C0D7_PHAVU</name>
<dbReference type="OMA" id="VENHHKR"/>